<evidence type="ECO:0000259" key="1">
    <source>
        <dbReference type="Pfam" id="PF06527"/>
    </source>
</evidence>
<evidence type="ECO:0000313" key="2">
    <source>
        <dbReference type="EMBL" id="EMS70529.1"/>
    </source>
</evidence>
<feature type="domain" description="TniQ" evidence="1">
    <location>
        <begin position="19"/>
        <end position="159"/>
    </location>
</feature>
<evidence type="ECO:0000313" key="3">
    <source>
        <dbReference type="Proteomes" id="UP000014155"/>
    </source>
</evidence>
<dbReference type="EMBL" id="AORV01000052">
    <property type="protein sequence ID" value="EMS70529.1"/>
    <property type="molecule type" value="Genomic_DNA"/>
</dbReference>
<dbReference type="eggNOG" id="COG1309">
    <property type="taxonomic scope" value="Bacteria"/>
</dbReference>
<dbReference type="Proteomes" id="UP000014155">
    <property type="component" value="Unassembled WGS sequence"/>
</dbReference>
<keyword evidence="3" id="KW-1185">Reference proteome</keyword>
<dbReference type="STRING" id="1195236.CTER_3723"/>
<dbReference type="Pfam" id="PF06527">
    <property type="entry name" value="TniQ"/>
    <property type="match status" value="1"/>
</dbReference>
<dbReference type="AlphaFoldDB" id="S0FN22"/>
<dbReference type="InterPro" id="IPR009492">
    <property type="entry name" value="TniQ"/>
</dbReference>
<sequence length="428" mass="49805">MHNEFYNIYNISHLYNLKPIGIGTPYVESLTSYIKRLAEAHSVSVGTLIRKELIPDMGRDYLMITHFARGNAMKINAMQSDVSDCIVRILGKKTCNYSLRHLTMSAWKECFESRSTFRKNNAWCPFCFEESLKSNEPLYEQLIWTFRDVDICGKHQTPLIQRCPYCNELNIFISQSRVGYCSKCNYWLGLSGYENGKIPLVNDEWHTWSYDNIGQLLAVLPILKGANLLQFRKNIGGLNISMKRICNEINVTYGLPYKWAEVKPCLSDVLRLSFKVGYFVYELLTQDIETFTDLFLNRKIIMKNKSFRNKTDIKELKRDLDEAISKNGVSLTKLSNQVNIKNATIKKYFPKEVEILKENYNNYLKVQKKEKLSLIKNTMKLLLHKGVFPSKNAIKYELGKDIVRCEEEIRVWKETLEELGCTKEGYSI</sequence>
<dbReference type="PATRIC" id="fig|1195236.3.peg.3941"/>
<name>S0FN22_RUMCE</name>
<reference evidence="2 3" key="1">
    <citation type="journal article" date="2013" name="Genome Announc.">
        <title>Draft Genome Sequence of the Cellulolytic, Mesophilic, Anaerobic Bacterium Clostridium termitidis Strain CT1112 (DSM 5398).</title>
        <authorList>
            <person name="Lal S."/>
            <person name="Ramachandran U."/>
            <person name="Zhang X."/>
            <person name="Munir R."/>
            <person name="Sparling R."/>
            <person name="Levin D.B."/>
        </authorList>
    </citation>
    <scope>NUCLEOTIDE SEQUENCE [LARGE SCALE GENOMIC DNA]</scope>
    <source>
        <strain evidence="2 3">CT1112</strain>
    </source>
</reference>
<accession>S0FN22</accession>
<comment type="caution">
    <text evidence="2">The sequence shown here is derived from an EMBL/GenBank/DDBJ whole genome shotgun (WGS) entry which is preliminary data.</text>
</comment>
<protein>
    <recommendedName>
        <fullName evidence="1">TniQ domain-containing protein</fullName>
    </recommendedName>
</protein>
<proteinExistence type="predicted"/>
<dbReference type="RefSeq" id="WP_004628112.1">
    <property type="nucleotide sequence ID" value="NZ_AORV01000052.1"/>
</dbReference>
<organism evidence="2 3">
    <name type="scientific">Ruminiclostridium cellobioparum subsp. termitidis CT1112</name>
    <dbReference type="NCBI Taxonomy" id="1195236"/>
    <lineage>
        <taxon>Bacteria</taxon>
        <taxon>Bacillati</taxon>
        <taxon>Bacillota</taxon>
        <taxon>Clostridia</taxon>
        <taxon>Eubacteriales</taxon>
        <taxon>Oscillospiraceae</taxon>
        <taxon>Ruminiclostridium</taxon>
    </lineage>
</organism>
<gene>
    <name evidence="2" type="ORF">CTER_3723</name>
</gene>